<dbReference type="EMBL" id="JXTC01000786">
    <property type="protein sequence ID" value="PON37527.1"/>
    <property type="molecule type" value="Genomic_DNA"/>
</dbReference>
<evidence type="ECO:0000313" key="3">
    <source>
        <dbReference type="Proteomes" id="UP000237000"/>
    </source>
</evidence>
<feature type="compositionally biased region" description="Basic and acidic residues" evidence="1">
    <location>
        <begin position="1"/>
        <end position="10"/>
    </location>
</feature>
<reference evidence="3" key="1">
    <citation type="submission" date="2016-06" db="EMBL/GenBank/DDBJ databases">
        <title>Parallel loss of symbiosis genes in relatives of nitrogen-fixing non-legume Parasponia.</title>
        <authorList>
            <person name="Van Velzen R."/>
            <person name="Holmer R."/>
            <person name="Bu F."/>
            <person name="Rutten L."/>
            <person name="Van Zeijl A."/>
            <person name="Liu W."/>
            <person name="Santuari L."/>
            <person name="Cao Q."/>
            <person name="Sharma T."/>
            <person name="Shen D."/>
            <person name="Roswanjaya Y."/>
            <person name="Wardhani T."/>
            <person name="Kalhor M.S."/>
            <person name="Jansen J."/>
            <person name="Van den Hoogen J."/>
            <person name="Gungor B."/>
            <person name="Hartog M."/>
            <person name="Hontelez J."/>
            <person name="Verver J."/>
            <person name="Yang W.-C."/>
            <person name="Schijlen E."/>
            <person name="Repin R."/>
            <person name="Schilthuizen M."/>
            <person name="Schranz E."/>
            <person name="Heidstra R."/>
            <person name="Miyata K."/>
            <person name="Fedorova E."/>
            <person name="Kohlen W."/>
            <person name="Bisseling T."/>
            <person name="Smit S."/>
            <person name="Geurts R."/>
        </authorList>
    </citation>
    <scope>NUCLEOTIDE SEQUENCE [LARGE SCALE GENOMIC DNA]</scope>
    <source>
        <strain evidence="3">cv. RG33-2</strain>
    </source>
</reference>
<name>A0A2P5ALU7_TREOI</name>
<evidence type="ECO:0000256" key="1">
    <source>
        <dbReference type="SAM" id="MobiDB-lite"/>
    </source>
</evidence>
<dbReference type="InParanoid" id="A0A2P5ALU7"/>
<sequence length="60" mass="6725">ISVNKLKVDPLETSSEPTQRLEDEKNSGHQENYPTVLNSIGLLLRKTVRIGKYVSNDLSV</sequence>
<organism evidence="2 3">
    <name type="scientific">Trema orientale</name>
    <name type="common">Charcoal tree</name>
    <name type="synonym">Celtis orientalis</name>
    <dbReference type="NCBI Taxonomy" id="63057"/>
    <lineage>
        <taxon>Eukaryota</taxon>
        <taxon>Viridiplantae</taxon>
        <taxon>Streptophyta</taxon>
        <taxon>Embryophyta</taxon>
        <taxon>Tracheophyta</taxon>
        <taxon>Spermatophyta</taxon>
        <taxon>Magnoliopsida</taxon>
        <taxon>eudicotyledons</taxon>
        <taxon>Gunneridae</taxon>
        <taxon>Pentapetalae</taxon>
        <taxon>rosids</taxon>
        <taxon>fabids</taxon>
        <taxon>Rosales</taxon>
        <taxon>Cannabaceae</taxon>
        <taxon>Trema</taxon>
    </lineage>
</organism>
<protein>
    <submittedName>
        <fullName evidence="2">Uncharacterized protein</fullName>
    </submittedName>
</protein>
<feature type="compositionally biased region" description="Basic and acidic residues" evidence="1">
    <location>
        <begin position="19"/>
        <end position="28"/>
    </location>
</feature>
<gene>
    <name evidence="2" type="ORF">TorRG33x02_347250</name>
</gene>
<dbReference type="AlphaFoldDB" id="A0A2P5ALU7"/>
<dbReference type="Proteomes" id="UP000237000">
    <property type="component" value="Unassembled WGS sequence"/>
</dbReference>
<feature type="region of interest" description="Disordered" evidence="1">
    <location>
        <begin position="1"/>
        <end position="32"/>
    </location>
</feature>
<evidence type="ECO:0000313" key="2">
    <source>
        <dbReference type="EMBL" id="PON37527.1"/>
    </source>
</evidence>
<proteinExistence type="predicted"/>
<keyword evidence="3" id="KW-1185">Reference proteome</keyword>
<accession>A0A2P5ALU7</accession>
<feature type="non-terminal residue" evidence="2">
    <location>
        <position position="1"/>
    </location>
</feature>
<comment type="caution">
    <text evidence="2">The sequence shown here is derived from an EMBL/GenBank/DDBJ whole genome shotgun (WGS) entry which is preliminary data.</text>
</comment>